<reference evidence="2 3" key="1">
    <citation type="submission" date="2023-06" db="EMBL/GenBank/DDBJ databases">
        <title>Novel species in genus Planococcus.</title>
        <authorList>
            <person name="Ning S."/>
        </authorList>
    </citation>
    <scope>NUCLEOTIDE SEQUENCE [LARGE SCALE GENOMIC DNA]</scope>
    <source>
        <strain evidence="2 3">N028</strain>
    </source>
</reference>
<dbReference type="InterPro" id="IPR053525">
    <property type="entry name" value="Sortase_D"/>
</dbReference>
<organism evidence="2 3">
    <name type="scientific">Planococcus shixiaomingii</name>
    <dbReference type="NCBI Taxonomy" id="3058393"/>
    <lineage>
        <taxon>Bacteria</taxon>
        <taxon>Bacillati</taxon>
        <taxon>Bacillota</taxon>
        <taxon>Bacilli</taxon>
        <taxon>Bacillales</taxon>
        <taxon>Caryophanaceae</taxon>
        <taxon>Planococcus</taxon>
    </lineage>
</organism>
<proteinExistence type="predicted"/>
<dbReference type="Gene3D" id="2.40.260.10">
    <property type="entry name" value="Sortase"/>
    <property type="match status" value="1"/>
</dbReference>
<name>A0ABT8N421_9BACL</name>
<evidence type="ECO:0000313" key="3">
    <source>
        <dbReference type="Proteomes" id="UP001172055"/>
    </source>
</evidence>
<dbReference type="Proteomes" id="UP001172055">
    <property type="component" value="Unassembled WGS sequence"/>
</dbReference>
<dbReference type="NCBIfam" id="NF033746">
    <property type="entry name" value="class_D_sortase"/>
    <property type="match status" value="1"/>
</dbReference>
<dbReference type="InterPro" id="IPR023365">
    <property type="entry name" value="Sortase_dom-sf"/>
</dbReference>
<accession>A0ABT8N421</accession>
<keyword evidence="3" id="KW-1185">Reference proteome</keyword>
<comment type="caution">
    <text evidence="2">The sequence shown here is derived from an EMBL/GenBank/DDBJ whole genome shotgun (WGS) entry which is preliminary data.</text>
</comment>
<dbReference type="EMBL" id="JAUJWV010000002">
    <property type="protein sequence ID" value="MDN7242635.1"/>
    <property type="molecule type" value="Genomic_DNA"/>
</dbReference>
<keyword evidence="1" id="KW-0378">Hydrolase</keyword>
<dbReference type="InterPro" id="IPR041999">
    <property type="entry name" value="Sortase_D_1"/>
</dbReference>
<protein>
    <submittedName>
        <fullName evidence="2">Class D sortase</fullName>
    </submittedName>
</protein>
<dbReference type="Pfam" id="PF04203">
    <property type="entry name" value="Sortase"/>
    <property type="match status" value="1"/>
</dbReference>
<gene>
    <name evidence="2" type="ORF">QWY14_12545</name>
</gene>
<evidence type="ECO:0000313" key="2">
    <source>
        <dbReference type="EMBL" id="MDN7242635.1"/>
    </source>
</evidence>
<dbReference type="CDD" id="cd05828">
    <property type="entry name" value="Sortase_D_1"/>
    <property type="match status" value="1"/>
</dbReference>
<dbReference type="NCBIfam" id="TIGR01076">
    <property type="entry name" value="sortase_fam"/>
    <property type="match status" value="1"/>
</dbReference>
<dbReference type="RefSeq" id="WP_301724185.1">
    <property type="nucleotide sequence ID" value="NZ_JAUJWV010000002.1"/>
</dbReference>
<sequence length="212" mass="23636">MSRWIGVLLLLTGLVIGGYSFFEWHTGKTAAQNLSSEEIADFKKIENEADMELKVAPTLPKAAPSPLLTSDIKRELGEKTALLLIPKIEQKYSVYWGTDEDTLKKGVGMYVSDLTTVPGGYGHTVLSGHRDTVFTKLAALEVRDNLLVEYEDKVYIYEIAAMWITDEDDRSVIVEKDESTLTLTTCYPFDFIGSAPDRYIVQAKLVSTQSAK</sequence>
<dbReference type="SUPFAM" id="SSF63817">
    <property type="entry name" value="Sortase"/>
    <property type="match status" value="1"/>
</dbReference>
<evidence type="ECO:0000256" key="1">
    <source>
        <dbReference type="ARBA" id="ARBA00022801"/>
    </source>
</evidence>
<dbReference type="InterPro" id="IPR005754">
    <property type="entry name" value="Sortase"/>
</dbReference>